<keyword evidence="1" id="KW-0732">Signal</keyword>
<reference evidence="2 3" key="1">
    <citation type="journal article" date="2016" name="Nat. Commun.">
        <title>Thousands of microbial genomes shed light on interconnected biogeochemical processes in an aquifer system.</title>
        <authorList>
            <person name="Anantharaman K."/>
            <person name="Brown C.T."/>
            <person name="Hug L.A."/>
            <person name="Sharon I."/>
            <person name="Castelle C.J."/>
            <person name="Probst A.J."/>
            <person name="Thomas B.C."/>
            <person name="Singh A."/>
            <person name="Wilkins M.J."/>
            <person name="Karaoz U."/>
            <person name="Brodie E.L."/>
            <person name="Williams K.H."/>
            <person name="Hubbard S.S."/>
            <person name="Banfield J.F."/>
        </authorList>
    </citation>
    <scope>NUCLEOTIDE SEQUENCE [LARGE SCALE GENOMIC DNA]</scope>
</reference>
<name>A0A1F5T5L2_9BACT</name>
<evidence type="ECO:0000313" key="2">
    <source>
        <dbReference type="EMBL" id="OGF34265.1"/>
    </source>
</evidence>
<sequence>MRKKVWVWLSLICVSGCALAQAPGLTQSALQNPLENYDQIEVLDSAVPYQRNLDVSTSVFGNNERRWEPAALEVFRQPMEWLRNAAGMQNKIYVVKQVGRSMLFCLITPEAANYRKDRKASAEYAVVLIKTHEYEKNFDWPNFLRKRLGSYEEHRVVEVGPFQVVQPNWRGEHYWQSPFVYWQSGDSVFEMVLVYQGFSYAQANFIMHKFPWRVFTTKQ</sequence>
<evidence type="ECO:0008006" key="4">
    <source>
        <dbReference type="Google" id="ProtNLM"/>
    </source>
</evidence>
<organism evidence="2 3">
    <name type="scientific">Candidatus Falkowbacteria bacterium RIFOXYC2_FULL_48_21</name>
    <dbReference type="NCBI Taxonomy" id="1798005"/>
    <lineage>
        <taxon>Bacteria</taxon>
        <taxon>Candidatus Falkowiibacteriota</taxon>
    </lineage>
</organism>
<dbReference type="AlphaFoldDB" id="A0A1F5T5L2"/>
<proteinExistence type="predicted"/>
<feature type="chain" id="PRO_5009521334" description="Carbohydrate-binding domain-containing protein" evidence="1">
    <location>
        <begin position="21"/>
        <end position="219"/>
    </location>
</feature>
<protein>
    <recommendedName>
        <fullName evidence="4">Carbohydrate-binding domain-containing protein</fullName>
    </recommendedName>
</protein>
<dbReference type="Proteomes" id="UP000178656">
    <property type="component" value="Unassembled WGS sequence"/>
</dbReference>
<evidence type="ECO:0000256" key="1">
    <source>
        <dbReference type="SAM" id="SignalP"/>
    </source>
</evidence>
<feature type="signal peptide" evidence="1">
    <location>
        <begin position="1"/>
        <end position="20"/>
    </location>
</feature>
<gene>
    <name evidence="2" type="ORF">A2482_02755</name>
</gene>
<comment type="caution">
    <text evidence="2">The sequence shown here is derived from an EMBL/GenBank/DDBJ whole genome shotgun (WGS) entry which is preliminary data.</text>
</comment>
<evidence type="ECO:0000313" key="3">
    <source>
        <dbReference type="Proteomes" id="UP000178656"/>
    </source>
</evidence>
<accession>A0A1F5T5L2</accession>
<dbReference type="EMBL" id="MFGM01000077">
    <property type="protein sequence ID" value="OGF34265.1"/>
    <property type="molecule type" value="Genomic_DNA"/>
</dbReference>